<dbReference type="PANTHER" id="PTHR23151">
    <property type="entry name" value="DIHYDROLIPOAMIDE ACETYL/SUCCINYL-TRANSFERASE-RELATED"/>
    <property type="match status" value="1"/>
</dbReference>
<dbReference type="SUPFAM" id="SSF47005">
    <property type="entry name" value="Peripheral subunit-binding domain of 2-oxo acid dehydrogenase complex"/>
    <property type="match status" value="1"/>
</dbReference>
<reference evidence="11 12" key="1">
    <citation type="journal article" date="2014" name="Genome Announc.">
        <title>Complete Genome Sequence of Ehrlichia muris Strain AS145T, a Model Monocytotropic Ehrlichia Strain.</title>
        <authorList>
            <person name="Thirumalapura N.R."/>
            <person name="Qin X."/>
            <person name="Kuriakose J.A."/>
            <person name="Walker D.H."/>
        </authorList>
    </citation>
    <scope>NUCLEOTIDE SEQUENCE [LARGE SCALE GENOMIC DNA]</scope>
    <source>
        <strain evidence="12">AS154</strain>
    </source>
</reference>
<dbReference type="EC" id="2.3.1.12" evidence="8"/>
<dbReference type="EMBL" id="CP006917">
    <property type="protein sequence ID" value="AHC38911.1"/>
    <property type="molecule type" value="Genomic_DNA"/>
</dbReference>
<dbReference type="GO" id="GO:0006086">
    <property type="term" value="P:pyruvate decarboxylation to acetyl-CoA"/>
    <property type="evidence" value="ECO:0007669"/>
    <property type="project" value="InterPro"/>
</dbReference>
<dbReference type="GO" id="GO:0004742">
    <property type="term" value="F:dihydrolipoyllysine-residue acetyltransferase activity"/>
    <property type="evidence" value="ECO:0007669"/>
    <property type="project" value="UniProtKB-UniRule"/>
</dbReference>
<protein>
    <recommendedName>
        <fullName evidence="8">Acetyltransferase component of pyruvate dehydrogenase complex</fullName>
        <ecNumber evidence="8">2.3.1.12</ecNumber>
    </recommendedName>
</protein>
<dbReference type="HOGENOM" id="CLU_016733_10_2_5"/>
<dbReference type="SUPFAM" id="SSF52777">
    <property type="entry name" value="CoA-dependent acyltransferases"/>
    <property type="match status" value="1"/>
</dbReference>
<sequence>MPIEVLMPALSPTMKSGTIRKWYKSEGDVVKSGDIIADIETDKAVMEFEYTDEDGIMGKVFFEEGSKNVQVNQLIALIAVDEQDLVEIHSYKKSNNVPKDGSVTSQINQQAVSSDNVPKDGSVVSQINQQVNTAMLNSPSNSCERIKISPLAKKIASDLCVDINLVKGTGPYGRIIKADILDIVNQKGNVSNSLGGSSFAEISSMRRVIAERLVHSKQTIPHFYISIDCLVDDLLKLRLEINAENLDNKVTVNDFIIKAVAMSIKKFPEINVSWSDDKIVVFHSIDISVAVSIDNGLITPIVFNADKKSLLEISSEVKVLATKAKSGKLKPEEFQGGGFTVSNLGMFGIKEFYAIVNPPQSCIMSVGCSEKKAIVVGEQVCISNVMTITLSVDHRVIDGVLAARFLNCFKSYLEKPFLMLI</sequence>
<dbReference type="FunFam" id="2.40.50.100:FF:000010">
    <property type="entry name" value="Acetyltransferase component of pyruvate dehydrogenase complex"/>
    <property type="match status" value="1"/>
</dbReference>
<evidence type="ECO:0000313" key="11">
    <source>
        <dbReference type="EMBL" id="AHC38911.1"/>
    </source>
</evidence>
<comment type="catalytic activity">
    <reaction evidence="7 8">
        <text>N(6)-[(R)-dihydrolipoyl]-L-lysyl-[protein] + acetyl-CoA = N(6)-[(R)-S(8)-acetyldihydrolipoyl]-L-lysyl-[protein] + CoA</text>
        <dbReference type="Rhea" id="RHEA:17017"/>
        <dbReference type="Rhea" id="RHEA-COMP:10475"/>
        <dbReference type="Rhea" id="RHEA-COMP:10478"/>
        <dbReference type="ChEBI" id="CHEBI:57287"/>
        <dbReference type="ChEBI" id="CHEBI:57288"/>
        <dbReference type="ChEBI" id="CHEBI:83100"/>
        <dbReference type="ChEBI" id="CHEBI:83111"/>
        <dbReference type="EC" id="2.3.1.12"/>
    </reaction>
</comment>
<comment type="cofactor">
    <cofactor evidence="8">
        <name>(R)-lipoate</name>
        <dbReference type="ChEBI" id="CHEBI:83088"/>
    </cofactor>
    <text evidence="8">Binds 1 lipoyl cofactor covalently.</text>
</comment>
<dbReference type="Proteomes" id="UP000018689">
    <property type="component" value="Chromosome"/>
</dbReference>
<dbReference type="PANTHER" id="PTHR23151:SF90">
    <property type="entry name" value="DIHYDROLIPOYLLYSINE-RESIDUE ACETYLTRANSFERASE COMPONENT OF PYRUVATE DEHYDROGENASE COMPLEX, MITOCHONDRIAL-RELATED"/>
    <property type="match status" value="1"/>
</dbReference>
<dbReference type="KEGG" id="emr:EMUR_00270"/>
<dbReference type="Gene3D" id="4.10.320.10">
    <property type="entry name" value="E3-binding domain"/>
    <property type="match status" value="1"/>
</dbReference>
<dbReference type="PATRIC" id="fig|1423892.3.peg.54"/>
<dbReference type="Pfam" id="PF00198">
    <property type="entry name" value="2-oxoacid_dh"/>
    <property type="match status" value="1"/>
</dbReference>
<dbReference type="GO" id="GO:0045254">
    <property type="term" value="C:pyruvate dehydrogenase complex"/>
    <property type="evidence" value="ECO:0007669"/>
    <property type="project" value="UniProtKB-UniRule"/>
</dbReference>
<evidence type="ECO:0000259" key="10">
    <source>
        <dbReference type="PROSITE" id="PS51826"/>
    </source>
</evidence>
<dbReference type="InterPro" id="IPR011053">
    <property type="entry name" value="Single_hybrid_motif"/>
</dbReference>
<dbReference type="OrthoDB" id="9805770at2"/>
<keyword evidence="5 8" id="KW-0012">Acyltransferase</keyword>
<dbReference type="InterPro" id="IPR001078">
    <property type="entry name" value="2-oxoacid_DH_actylTfrase"/>
</dbReference>
<name>V9R7W0_9RICK</name>
<dbReference type="FunFam" id="3.30.559.10:FF:000003">
    <property type="entry name" value="Acetyltransferase component of pyruvate dehydrogenase complex"/>
    <property type="match status" value="1"/>
</dbReference>
<dbReference type="InterPro" id="IPR000089">
    <property type="entry name" value="Biotin_lipoyl"/>
</dbReference>
<evidence type="ECO:0000313" key="12">
    <source>
        <dbReference type="Proteomes" id="UP000018689"/>
    </source>
</evidence>
<evidence type="ECO:0000256" key="7">
    <source>
        <dbReference type="ARBA" id="ARBA00048370"/>
    </source>
</evidence>
<keyword evidence="4 8" id="KW-0450">Lipoyl</keyword>
<evidence type="ECO:0000256" key="1">
    <source>
        <dbReference type="ARBA" id="ARBA00007317"/>
    </source>
</evidence>
<dbReference type="NCBIfam" id="TIGR01349">
    <property type="entry name" value="PDHac_trf_mito"/>
    <property type="match status" value="1"/>
</dbReference>
<dbReference type="RefSeq" id="WP_024071698.1">
    <property type="nucleotide sequence ID" value="NC_023063.1"/>
</dbReference>
<dbReference type="Pfam" id="PF02817">
    <property type="entry name" value="E3_binding"/>
    <property type="match status" value="1"/>
</dbReference>
<gene>
    <name evidence="11" type="ORF">EMUR_00270</name>
</gene>
<comment type="function">
    <text evidence="6">The pyruvate dehydrogenase complex catalyzes the overall conversion of pyruvate to acetyl-CoA and CO(2). It contains multiple copies of three enzymatic components: pyruvate dehydrogenase (E1), dihydrolipoamide acetyltransferase (E2) and lipoamide dehydrogenase (E3).</text>
</comment>
<evidence type="ECO:0000256" key="3">
    <source>
        <dbReference type="ARBA" id="ARBA00022679"/>
    </source>
</evidence>
<dbReference type="Gene3D" id="3.30.559.10">
    <property type="entry name" value="Chloramphenicol acetyltransferase-like domain"/>
    <property type="match status" value="1"/>
</dbReference>
<proteinExistence type="inferred from homology"/>
<evidence type="ECO:0000256" key="2">
    <source>
        <dbReference type="ARBA" id="ARBA00011484"/>
    </source>
</evidence>
<dbReference type="InterPro" id="IPR023213">
    <property type="entry name" value="CAT-like_dom_sf"/>
</dbReference>
<evidence type="ECO:0000256" key="6">
    <source>
        <dbReference type="ARBA" id="ARBA00025211"/>
    </source>
</evidence>
<dbReference type="PROSITE" id="PS50968">
    <property type="entry name" value="BIOTINYL_LIPOYL"/>
    <property type="match status" value="1"/>
</dbReference>
<dbReference type="InterPro" id="IPR036625">
    <property type="entry name" value="E3-bd_dom_sf"/>
</dbReference>
<evidence type="ECO:0000256" key="8">
    <source>
        <dbReference type="RuleBase" id="RU361137"/>
    </source>
</evidence>
<dbReference type="Pfam" id="PF00364">
    <property type="entry name" value="Biotin_lipoyl"/>
    <property type="match status" value="1"/>
</dbReference>
<dbReference type="Gene3D" id="2.40.50.100">
    <property type="match status" value="1"/>
</dbReference>
<keyword evidence="12" id="KW-1185">Reference proteome</keyword>
<feature type="domain" description="Lipoyl-binding" evidence="9">
    <location>
        <begin position="2"/>
        <end position="79"/>
    </location>
</feature>
<dbReference type="SUPFAM" id="SSF51230">
    <property type="entry name" value="Single hybrid motif"/>
    <property type="match status" value="1"/>
</dbReference>
<dbReference type="InterPro" id="IPR006257">
    <property type="entry name" value="LAT1"/>
</dbReference>
<evidence type="ECO:0000256" key="4">
    <source>
        <dbReference type="ARBA" id="ARBA00022823"/>
    </source>
</evidence>
<evidence type="ECO:0000256" key="5">
    <source>
        <dbReference type="ARBA" id="ARBA00023315"/>
    </source>
</evidence>
<dbReference type="CDD" id="cd06849">
    <property type="entry name" value="lipoyl_domain"/>
    <property type="match status" value="1"/>
</dbReference>
<dbReference type="STRING" id="1423892.EMUR_00270"/>
<dbReference type="PROSITE" id="PS51826">
    <property type="entry name" value="PSBD"/>
    <property type="match status" value="1"/>
</dbReference>
<dbReference type="InterPro" id="IPR004167">
    <property type="entry name" value="PSBD"/>
</dbReference>
<evidence type="ECO:0000259" key="9">
    <source>
        <dbReference type="PROSITE" id="PS50968"/>
    </source>
</evidence>
<comment type="subunit">
    <text evidence="2">Forms a 24-polypeptide structural core with octahedral symmetry.</text>
</comment>
<accession>V9R7W0</accession>
<keyword evidence="3 8" id="KW-0808">Transferase</keyword>
<comment type="similarity">
    <text evidence="1 8">Belongs to the 2-oxoacid dehydrogenase family.</text>
</comment>
<dbReference type="InterPro" id="IPR045257">
    <property type="entry name" value="E2/Pdx1"/>
</dbReference>
<organism evidence="11 12">
    <name type="scientific">Ehrlichia muris AS145</name>
    <dbReference type="NCBI Taxonomy" id="1423892"/>
    <lineage>
        <taxon>Bacteria</taxon>
        <taxon>Pseudomonadati</taxon>
        <taxon>Pseudomonadota</taxon>
        <taxon>Alphaproteobacteria</taxon>
        <taxon>Rickettsiales</taxon>
        <taxon>Anaplasmataceae</taxon>
        <taxon>Ehrlichia</taxon>
    </lineage>
</organism>
<feature type="domain" description="Peripheral subunit-binding (PSBD)" evidence="10">
    <location>
        <begin position="147"/>
        <end position="184"/>
    </location>
</feature>
<dbReference type="AlphaFoldDB" id="V9R7W0"/>